<protein>
    <submittedName>
        <fullName evidence="1">Uncharacterized protein</fullName>
    </submittedName>
</protein>
<dbReference type="Proteomes" id="UP000572635">
    <property type="component" value="Unassembled WGS sequence"/>
</dbReference>
<comment type="caution">
    <text evidence="1">The sequence shown here is derived from an EMBL/GenBank/DDBJ whole genome shotgun (WGS) entry which is preliminary data.</text>
</comment>
<dbReference type="AlphaFoldDB" id="A0A7W8VFH7"/>
<name>A0A7W8VFH7_9ACTN</name>
<sequence length="238" mass="25290">MVFGLLCLGGILPLGAGGLVIAQAFSNAQQDVPNPEFAPLAWHNLGAEEIFPEGFGRGTGRMEAQQGADTWARQGIAEEAACEEVLSAEYLQALEDNGCKTVLRATYADSSESVAATVSLVVLEDGSALEEVQETVDWFRMEEGVEGPLAEAYPVPGTLTEGFDQSLVGGDDMRGLTYNSHEAPYLVVTVAGPIDGRATGELPAPWDESESDETVYSGVAAFVGQEFEYAFNTKVEGR</sequence>
<reference evidence="1 2" key="1">
    <citation type="submission" date="2020-08" db="EMBL/GenBank/DDBJ databases">
        <title>Sequencing the genomes of 1000 actinobacteria strains.</title>
        <authorList>
            <person name="Klenk H.-P."/>
        </authorList>
    </citation>
    <scope>NUCLEOTIDE SEQUENCE [LARGE SCALE GENOMIC DNA]</scope>
    <source>
        <strain evidence="1 2">DSM 44551</strain>
    </source>
</reference>
<keyword evidence="2" id="KW-1185">Reference proteome</keyword>
<accession>A0A7W8VFH7</accession>
<evidence type="ECO:0000313" key="1">
    <source>
        <dbReference type="EMBL" id="MBB5433989.1"/>
    </source>
</evidence>
<gene>
    <name evidence="1" type="ORF">HDA36_004073</name>
</gene>
<dbReference type="RefSeq" id="WP_184394223.1">
    <property type="nucleotide sequence ID" value="NZ_BAAAJD010000040.1"/>
</dbReference>
<dbReference type="EMBL" id="JACHDB010000001">
    <property type="protein sequence ID" value="MBB5433989.1"/>
    <property type="molecule type" value="Genomic_DNA"/>
</dbReference>
<proteinExistence type="predicted"/>
<organism evidence="1 2">
    <name type="scientific">Nocardiopsis composta</name>
    <dbReference type="NCBI Taxonomy" id="157465"/>
    <lineage>
        <taxon>Bacteria</taxon>
        <taxon>Bacillati</taxon>
        <taxon>Actinomycetota</taxon>
        <taxon>Actinomycetes</taxon>
        <taxon>Streptosporangiales</taxon>
        <taxon>Nocardiopsidaceae</taxon>
        <taxon>Nocardiopsis</taxon>
    </lineage>
</organism>
<evidence type="ECO:0000313" key="2">
    <source>
        <dbReference type="Proteomes" id="UP000572635"/>
    </source>
</evidence>